<keyword evidence="2" id="KW-1185">Reference proteome</keyword>
<organism evidence="1 2">
    <name type="scientific">Mycena rosella</name>
    <name type="common">Pink bonnet</name>
    <name type="synonym">Agaricus rosellus</name>
    <dbReference type="NCBI Taxonomy" id="1033263"/>
    <lineage>
        <taxon>Eukaryota</taxon>
        <taxon>Fungi</taxon>
        <taxon>Dikarya</taxon>
        <taxon>Basidiomycota</taxon>
        <taxon>Agaricomycotina</taxon>
        <taxon>Agaricomycetes</taxon>
        <taxon>Agaricomycetidae</taxon>
        <taxon>Agaricales</taxon>
        <taxon>Marasmiineae</taxon>
        <taxon>Mycenaceae</taxon>
        <taxon>Mycena</taxon>
    </lineage>
</organism>
<dbReference type="EMBL" id="JARKIE010000003">
    <property type="protein sequence ID" value="KAJ7708784.1"/>
    <property type="molecule type" value="Genomic_DNA"/>
</dbReference>
<evidence type="ECO:0000313" key="1">
    <source>
        <dbReference type="EMBL" id="KAJ7708784.1"/>
    </source>
</evidence>
<evidence type="ECO:0000313" key="2">
    <source>
        <dbReference type="Proteomes" id="UP001221757"/>
    </source>
</evidence>
<name>A0AAD7MAW0_MYCRO</name>
<dbReference type="InterPro" id="IPR032675">
    <property type="entry name" value="LRR_dom_sf"/>
</dbReference>
<dbReference type="Gene3D" id="3.80.10.10">
    <property type="entry name" value="Ribonuclease Inhibitor"/>
    <property type="match status" value="1"/>
</dbReference>
<comment type="caution">
    <text evidence="1">The sequence shown here is derived from an EMBL/GenBank/DDBJ whole genome shotgun (WGS) entry which is preliminary data.</text>
</comment>
<gene>
    <name evidence="1" type="ORF">B0H17DRAFT_1191287</name>
</gene>
<proteinExistence type="predicted"/>
<reference evidence="1" key="1">
    <citation type="submission" date="2023-03" db="EMBL/GenBank/DDBJ databases">
        <title>Massive genome expansion in bonnet fungi (Mycena s.s.) driven by repeated elements and novel gene families across ecological guilds.</title>
        <authorList>
            <consortium name="Lawrence Berkeley National Laboratory"/>
            <person name="Harder C.B."/>
            <person name="Miyauchi S."/>
            <person name="Viragh M."/>
            <person name="Kuo A."/>
            <person name="Thoen E."/>
            <person name="Andreopoulos B."/>
            <person name="Lu D."/>
            <person name="Skrede I."/>
            <person name="Drula E."/>
            <person name="Henrissat B."/>
            <person name="Morin E."/>
            <person name="Kohler A."/>
            <person name="Barry K."/>
            <person name="LaButti K."/>
            <person name="Morin E."/>
            <person name="Salamov A."/>
            <person name="Lipzen A."/>
            <person name="Mereny Z."/>
            <person name="Hegedus B."/>
            <person name="Baldrian P."/>
            <person name="Stursova M."/>
            <person name="Weitz H."/>
            <person name="Taylor A."/>
            <person name="Grigoriev I.V."/>
            <person name="Nagy L.G."/>
            <person name="Martin F."/>
            <person name="Kauserud H."/>
        </authorList>
    </citation>
    <scope>NUCLEOTIDE SEQUENCE</scope>
    <source>
        <strain evidence="1">CBHHK067</strain>
    </source>
</reference>
<accession>A0AAD7MAW0</accession>
<evidence type="ECO:0008006" key="3">
    <source>
        <dbReference type="Google" id="ProtNLM"/>
    </source>
</evidence>
<dbReference type="Proteomes" id="UP001221757">
    <property type="component" value="Unassembled WGS sequence"/>
</dbReference>
<dbReference type="AlphaFoldDB" id="A0AAD7MAW0"/>
<protein>
    <recommendedName>
        <fullName evidence="3">F-box domain-containing protein</fullName>
    </recommendedName>
</protein>
<sequence>MALSSQFISLPTELLLIILDFLSEPNLFPIRCGEKVAPTSYSIRHIRSLSLGSRRLRQLCLPLLFSNLKFTYTQQQELRLLEAKCAEDTAFAGLIRRLNLADVRSPDVLPSLLSRLQFLEWLDLDPCQVNGDLLAIANSHPNLKTVAFIDAVEREALHQAIALSAFSISRTGLASLDTWRVAALELKLDKADGIPGLKIASTLTPALSSLAIRMSLQGRRPIPVDDLVSALGCFPSLRRLDLHGIYQHLRFQRPAPWNLPPSDADRKPSNCMSAHAALLWIMARVAQCTPTLELVHFTDQGSDGKGRLLHPWRLNATYQVRRNPALDFDGTPQFVMAPRFSRQ</sequence>
<dbReference type="SUPFAM" id="SSF52047">
    <property type="entry name" value="RNI-like"/>
    <property type="match status" value="1"/>
</dbReference>